<evidence type="ECO:0000313" key="9">
    <source>
        <dbReference type="EMBL" id="WBP89635.1"/>
    </source>
</evidence>
<evidence type="ECO:0000313" key="10">
    <source>
        <dbReference type="Proteomes" id="UP001212821"/>
    </source>
</evidence>
<feature type="domain" description="SHOCT" evidence="7">
    <location>
        <begin position="120"/>
        <end position="145"/>
    </location>
</feature>
<evidence type="ECO:0000259" key="8">
    <source>
        <dbReference type="Pfam" id="PF13396"/>
    </source>
</evidence>
<evidence type="ECO:0000256" key="2">
    <source>
        <dbReference type="ARBA" id="ARBA00022475"/>
    </source>
</evidence>
<dbReference type="Pfam" id="PF13396">
    <property type="entry name" value="PLDc_N"/>
    <property type="match status" value="1"/>
</dbReference>
<accession>A0ABY7QAD3</accession>
<dbReference type="EMBL" id="CP115450">
    <property type="protein sequence ID" value="WBP89635.1"/>
    <property type="molecule type" value="Genomic_DNA"/>
</dbReference>
<keyword evidence="4 6" id="KW-1133">Transmembrane helix</keyword>
<keyword evidence="2" id="KW-1003">Cell membrane</keyword>
<evidence type="ECO:0000256" key="1">
    <source>
        <dbReference type="ARBA" id="ARBA00004651"/>
    </source>
</evidence>
<gene>
    <name evidence="9" type="ORF">O1G21_29835</name>
</gene>
<keyword evidence="10" id="KW-1185">Reference proteome</keyword>
<feature type="transmembrane region" description="Helical" evidence="6">
    <location>
        <begin position="55"/>
        <end position="75"/>
    </location>
</feature>
<evidence type="ECO:0000256" key="5">
    <source>
        <dbReference type="ARBA" id="ARBA00023136"/>
    </source>
</evidence>
<evidence type="ECO:0000256" key="4">
    <source>
        <dbReference type="ARBA" id="ARBA00022989"/>
    </source>
</evidence>
<dbReference type="RefSeq" id="WP_270148045.1">
    <property type="nucleotide sequence ID" value="NZ_CP115450.1"/>
</dbReference>
<evidence type="ECO:0000256" key="6">
    <source>
        <dbReference type="SAM" id="Phobius"/>
    </source>
</evidence>
<dbReference type="InterPro" id="IPR027379">
    <property type="entry name" value="CLS_N"/>
</dbReference>
<organism evidence="9 10">
    <name type="scientific">Kitasatospora cathayae</name>
    <dbReference type="NCBI Taxonomy" id="3004092"/>
    <lineage>
        <taxon>Bacteria</taxon>
        <taxon>Bacillati</taxon>
        <taxon>Actinomycetota</taxon>
        <taxon>Actinomycetes</taxon>
        <taxon>Kitasatosporales</taxon>
        <taxon>Streptomycetaceae</taxon>
        <taxon>Kitasatospora</taxon>
    </lineage>
</organism>
<sequence>MDTYALATSLAVDYPVLNIFWTMLELFLWILWFFLLFKIITDIFRSHDIGGWGKAGWLVLVIFLPLIGVLVYLIARGQGMGMRDIEQAQQADAAVRAYIRDAAGTPPQEGGGGRSHVEDLARLADLKAKGAISDEEYQKAKDKLLV</sequence>
<dbReference type="Pfam" id="PF09851">
    <property type="entry name" value="SHOCT"/>
    <property type="match status" value="1"/>
</dbReference>
<evidence type="ECO:0000259" key="7">
    <source>
        <dbReference type="Pfam" id="PF09851"/>
    </source>
</evidence>
<feature type="transmembrane region" description="Helical" evidence="6">
    <location>
        <begin position="12"/>
        <end position="35"/>
    </location>
</feature>
<reference evidence="10" key="1">
    <citation type="submission" date="2022-12" db="EMBL/GenBank/DDBJ databases">
        <authorList>
            <person name="Mo P."/>
        </authorList>
    </citation>
    <scope>NUCLEOTIDE SEQUENCE [LARGE SCALE GENOMIC DNA]</scope>
    <source>
        <strain evidence="10">HUAS 3-15</strain>
    </source>
</reference>
<dbReference type="InterPro" id="IPR018649">
    <property type="entry name" value="SHOCT"/>
</dbReference>
<keyword evidence="3 6" id="KW-0812">Transmembrane</keyword>
<dbReference type="Proteomes" id="UP001212821">
    <property type="component" value="Chromosome"/>
</dbReference>
<comment type="subcellular location">
    <subcellularLocation>
        <location evidence="1">Cell membrane</location>
        <topology evidence="1">Multi-pass membrane protein</topology>
    </subcellularLocation>
</comment>
<protein>
    <submittedName>
        <fullName evidence="9">SHOCT domain-containing protein</fullName>
    </submittedName>
</protein>
<proteinExistence type="predicted"/>
<evidence type="ECO:0000256" key="3">
    <source>
        <dbReference type="ARBA" id="ARBA00022692"/>
    </source>
</evidence>
<name>A0ABY7QAD3_9ACTN</name>
<feature type="domain" description="Cardiolipin synthase N-terminal" evidence="8">
    <location>
        <begin position="30"/>
        <end position="76"/>
    </location>
</feature>
<keyword evidence="5 6" id="KW-0472">Membrane</keyword>